<reference evidence="1" key="1">
    <citation type="submission" date="2020-04" db="EMBL/GenBank/DDBJ databases">
        <authorList>
            <person name="Chiriac C."/>
            <person name="Salcher M."/>
            <person name="Ghai R."/>
            <person name="Kavagutti S V."/>
        </authorList>
    </citation>
    <scope>NUCLEOTIDE SEQUENCE</scope>
</reference>
<proteinExistence type="predicted"/>
<organism evidence="1">
    <name type="scientific">uncultured Caudovirales phage</name>
    <dbReference type="NCBI Taxonomy" id="2100421"/>
    <lineage>
        <taxon>Viruses</taxon>
        <taxon>Duplodnaviria</taxon>
        <taxon>Heunggongvirae</taxon>
        <taxon>Uroviricota</taxon>
        <taxon>Caudoviricetes</taxon>
        <taxon>Peduoviridae</taxon>
        <taxon>Maltschvirus</taxon>
        <taxon>Maltschvirus maltsch</taxon>
    </lineage>
</organism>
<dbReference type="EMBL" id="LR796332">
    <property type="protein sequence ID" value="CAB4137513.1"/>
    <property type="molecule type" value="Genomic_DNA"/>
</dbReference>
<evidence type="ECO:0000313" key="1">
    <source>
        <dbReference type="EMBL" id="CAB4137513.1"/>
    </source>
</evidence>
<gene>
    <name evidence="1" type="ORF">UFOVP323_32</name>
</gene>
<name>A0A6J5LWJ4_9CAUD</name>
<accession>A0A6J5LWJ4</accession>
<sequence>MCNCKSKPASPKIKYESVGEINVISNQIITYTQDDIDRARDYLITQNPDQMEWFISFVLEHFKEQLVGYCDTVCRKVMTEKLDKLQQRLI</sequence>
<protein>
    <submittedName>
        <fullName evidence="1">Uncharacterized protein</fullName>
    </submittedName>
</protein>